<evidence type="ECO:0000313" key="3">
    <source>
        <dbReference type="Proteomes" id="UP000280792"/>
    </source>
</evidence>
<feature type="compositionally biased region" description="Basic and acidic residues" evidence="1">
    <location>
        <begin position="1"/>
        <end position="16"/>
    </location>
</feature>
<dbReference type="EMBL" id="QWEZ01000002">
    <property type="protein sequence ID" value="RRJ82476.1"/>
    <property type="molecule type" value="Genomic_DNA"/>
</dbReference>
<organism evidence="2 3">
    <name type="scientific">Aestuariirhabdus litorea</name>
    <dbReference type="NCBI Taxonomy" id="2528527"/>
    <lineage>
        <taxon>Bacteria</taxon>
        <taxon>Pseudomonadati</taxon>
        <taxon>Pseudomonadota</taxon>
        <taxon>Gammaproteobacteria</taxon>
        <taxon>Oceanospirillales</taxon>
        <taxon>Aestuariirhabdaceae</taxon>
        <taxon>Aestuariirhabdus</taxon>
    </lineage>
</organism>
<gene>
    <name evidence="2" type="ORF">D0544_11415</name>
</gene>
<name>A0A3P3VL77_9GAMM</name>
<dbReference type="Proteomes" id="UP000280792">
    <property type="component" value="Unassembled WGS sequence"/>
</dbReference>
<reference evidence="2 3" key="2">
    <citation type="submission" date="2018-12" db="EMBL/GenBank/DDBJ databases">
        <title>Simiduia agarivorans gen. nov., sp. nov., a marine, agarolytic bacterium isolated from shallow coastal water from Keelung, Taiwan.</title>
        <authorList>
            <person name="Shieh W.Y."/>
        </authorList>
    </citation>
    <scope>NUCLEOTIDE SEQUENCE [LARGE SCALE GENOMIC DNA]</scope>
    <source>
        <strain evidence="2 3">GTF-13</strain>
    </source>
</reference>
<sequence>MASEREEQSPHSDGRRYRVSSGRGQARHRVRYIEGNSPRGCPFVEGVPAADGKRERSEKEE</sequence>
<accession>A0A3P3VL77</accession>
<reference evidence="2 3" key="1">
    <citation type="submission" date="2018-08" db="EMBL/GenBank/DDBJ databases">
        <authorList>
            <person name="Khan S.A."/>
        </authorList>
    </citation>
    <scope>NUCLEOTIDE SEQUENCE [LARGE SCALE GENOMIC DNA]</scope>
    <source>
        <strain evidence="2 3">GTF-13</strain>
    </source>
</reference>
<comment type="caution">
    <text evidence="2">The sequence shown here is derived from an EMBL/GenBank/DDBJ whole genome shotgun (WGS) entry which is preliminary data.</text>
</comment>
<evidence type="ECO:0000256" key="1">
    <source>
        <dbReference type="SAM" id="MobiDB-lite"/>
    </source>
</evidence>
<feature type="compositionally biased region" description="Basic and acidic residues" evidence="1">
    <location>
        <begin position="51"/>
        <end position="61"/>
    </location>
</feature>
<feature type="region of interest" description="Disordered" evidence="1">
    <location>
        <begin position="1"/>
        <end position="61"/>
    </location>
</feature>
<evidence type="ECO:0000313" key="2">
    <source>
        <dbReference type="EMBL" id="RRJ82476.1"/>
    </source>
</evidence>
<proteinExistence type="predicted"/>
<dbReference type="RefSeq" id="WP_125016237.1">
    <property type="nucleotide sequence ID" value="NZ_QWEZ01000002.1"/>
</dbReference>
<keyword evidence="3" id="KW-1185">Reference proteome</keyword>
<protein>
    <submittedName>
        <fullName evidence="2">Uncharacterized protein</fullName>
    </submittedName>
</protein>
<dbReference type="AlphaFoldDB" id="A0A3P3VL77"/>